<proteinExistence type="inferred from homology"/>
<feature type="compositionally biased region" description="Low complexity" evidence="5">
    <location>
        <begin position="320"/>
        <end position="336"/>
    </location>
</feature>
<dbReference type="STRING" id="3076.A0A2P6TEG9"/>
<dbReference type="Gene3D" id="3.30.420.40">
    <property type="match status" value="1"/>
</dbReference>
<keyword evidence="6" id="KW-0812">Transmembrane</keyword>
<evidence type="ECO:0000313" key="8">
    <source>
        <dbReference type="Proteomes" id="UP000239899"/>
    </source>
</evidence>
<comment type="caution">
    <text evidence="7">The sequence shown here is derived from an EMBL/GenBank/DDBJ whole genome shotgun (WGS) entry which is preliminary data.</text>
</comment>
<dbReference type="InterPro" id="IPR000407">
    <property type="entry name" value="GDA1_CD39_NTPase"/>
</dbReference>
<evidence type="ECO:0000256" key="5">
    <source>
        <dbReference type="SAM" id="MobiDB-lite"/>
    </source>
</evidence>
<evidence type="ECO:0000256" key="4">
    <source>
        <dbReference type="RuleBase" id="RU003833"/>
    </source>
</evidence>
<dbReference type="CDD" id="cd24043">
    <property type="entry name" value="ASKHA_NBD_AtAPY7-like"/>
    <property type="match status" value="1"/>
</dbReference>
<feature type="active site" description="Proton acceptor" evidence="3">
    <location>
        <position position="211"/>
    </location>
</feature>
<dbReference type="AlphaFoldDB" id="A0A2P6TEG9"/>
<dbReference type="Proteomes" id="UP000239899">
    <property type="component" value="Unassembled WGS sequence"/>
</dbReference>
<dbReference type="EMBL" id="LHPG02000020">
    <property type="protein sequence ID" value="PRW21038.1"/>
    <property type="molecule type" value="Genomic_DNA"/>
</dbReference>
<reference evidence="7 8" key="1">
    <citation type="journal article" date="2018" name="Plant J.">
        <title>Genome sequences of Chlorella sorokiniana UTEX 1602 and Micractinium conductrix SAG 241.80: implications to maltose excretion by a green alga.</title>
        <authorList>
            <person name="Arriola M.B."/>
            <person name="Velmurugan N."/>
            <person name="Zhang Y."/>
            <person name="Plunkett M.H."/>
            <person name="Hondzo H."/>
            <person name="Barney B.M."/>
        </authorList>
    </citation>
    <scope>NUCLEOTIDE SEQUENCE [LARGE SCALE GENOMIC DNA]</scope>
    <source>
        <strain evidence="8">UTEX 1602</strain>
    </source>
</reference>
<evidence type="ECO:0000256" key="1">
    <source>
        <dbReference type="ARBA" id="ARBA00009283"/>
    </source>
</evidence>
<dbReference type="GO" id="GO:0016020">
    <property type="term" value="C:membrane"/>
    <property type="evidence" value="ECO:0007669"/>
    <property type="project" value="TreeGrafter"/>
</dbReference>
<keyword evidence="6" id="KW-0472">Membrane</keyword>
<feature type="transmembrane region" description="Helical" evidence="6">
    <location>
        <begin position="949"/>
        <end position="969"/>
    </location>
</feature>
<keyword evidence="6" id="KW-1133">Transmembrane helix</keyword>
<feature type="region of interest" description="Disordered" evidence="5">
    <location>
        <begin position="302"/>
        <end position="336"/>
    </location>
</feature>
<organism evidence="7 8">
    <name type="scientific">Chlorella sorokiniana</name>
    <name type="common">Freshwater green alga</name>
    <dbReference type="NCBI Taxonomy" id="3076"/>
    <lineage>
        <taxon>Eukaryota</taxon>
        <taxon>Viridiplantae</taxon>
        <taxon>Chlorophyta</taxon>
        <taxon>core chlorophytes</taxon>
        <taxon>Trebouxiophyceae</taxon>
        <taxon>Chlorellales</taxon>
        <taxon>Chlorellaceae</taxon>
        <taxon>Chlorella clade</taxon>
        <taxon>Chlorella</taxon>
    </lineage>
</organism>
<keyword evidence="8" id="KW-1185">Reference proteome</keyword>
<keyword evidence="2 4" id="KW-0378">Hydrolase</keyword>
<dbReference type="PANTHER" id="PTHR11782:SF125">
    <property type="entry name" value="APYRASE 7-RELATED"/>
    <property type="match status" value="1"/>
</dbReference>
<dbReference type="Pfam" id="PF01150">
    <property type="entry name" value="GDA1_CD39"/>
    <property type="match status" value="2"/>
</dbReference>
<feature type="transmembrane region" description="Helical" evidence="6">
    <location>
        <begin position="1001"/>
        <end position="1024"/>
    </location>
</feature>
<feature type="transmembrane region" description="Helical" evidence="6">
    <location>
        <begin position="740"/>
        <end position="758"/>
    </location>
</feature>
<dbReference type="Gene3D" id="3.30.420.150">
    <property type="entry name" value="Exopolyphosphatase. Domain 2"/>
    <property type="match status" value="2"/>
</dbReference>
<accession>A0A2P6TEG9</accession>
<dbReference type="PANTHER" id="PTHR11782">
    <property type="entry name" value="ADENOSINE/GUANOSINE DIPHOSPHATASE"/>
    <property type="match status" value="1"/>
</dbReference>
<dbReference type="PROSITE" id="PS01238">
    <property type="entry name" value="GDA1_CD39_NTPASE"/>
    <property type="match status" value="1"/>
</dbReference>
<evidence type="ECO:0000256" key="2">
    <source>
        <dbReference type="ARBA" id="ARBA00022801"/>
    </source>
</evidence>
<name>A0A2P6TEG9_CHLSO</name>
<protein>
    <submittedName>
        <fullName evidence="7">Apyrase 7</fullName>
    </submittedName>
</protein>
<feature type="transmembrane region" description="Helical" evidence="6">
    <location>
        <begin position="593"/>
        <end position="615"/>
    </location>
</feature>
<feature type="transmembrane region" description="Helical" evidence="6">
    <location>
        <begin position="770"/>
        <end position="791"/>
    </location>
</feature>
<dbReference type="GO" id="GO:0017110">
    <property type="term" value="F:nucleoside diphosphate phosphatase activity"/>
    <property type="evidence" value="ECO:0007669"/>
    <property type="project" value="TreeGrafter"/>
</dbReference>
<dbReference type="OrthoDB" id="6372431at2759"/>
<dbReference type="GO" id="GO:0009134">
    <property type="term" value="P:nucleoside diphosphate catabolic process"/>
    <property type="evidence" value="ECO:0007669"/>
    <property type="project" value="TreeGrafter"/>
</dbReference>
<comment type="similarity">
    <text evidence="1 4">Belongs to the GDA1/CD39 NTPase family.</text>
</comment>
<evidence type="ECO:0000256" key="3">
    <source>
        <dbReference type="PIRSR" id="PIRSR600407-1"/>
    </source>
</evidence>
<evidence type="ECO:0000256" key="6">
    <source>
        <dbReference type="SAM" id="Phobius"/>
    </source>
</evidence>
<evidence type="ECO:0000313" key="7">
    <source>
        <dbReference type="EMBL" id="PRW21038.1"/>
    </source>
</evidence>
<gene>
    <name evidence="7" type="ORF">C2E21_8387</name>
</gene>
<sequence>MSSFRVPRLALNRLPRIPSQKVLVLDSVRAERQRLLILTLLALLASAATLALAVHAARQTYTSAAGHVLVIDAGSSGTRMYAYSWRQATSGGAPRLEAVPSTAAPHKVPRRALPDKRAYQRVETEPGLDAFADDAAGLQAKALGPLLEWAAAVVPRSQRPRTPVFLFGTAGLRKLSEEQQARLLDGCRAVLGASFFRFDPSWVRIISGTDEGVYGWIALNYLADTLQGGGSSGGTVGALDLGGSSLEVTFAAEAVPWKEDAVNATVLDATHQLYAHVHHHYGLNDAFDRAVTLLLAHQQTGGSDAQQQQAGDGGAGGAAAAGAKPQEGRAAAEQSAEVAAATGVGAAAEAATEEVAGRQDVAVGARREMLQAPAALRRQLRLSGDAAILGSGHSMQQVLPMGRRLLEGPPEVEHPCLHSGYRKAYRRRQQEGAAVPDPPEVMLVGRPSYEACKQLAAAVVAADAPCSAPPCALGTPQPSTSGHRFVALTGFFVVYKFFRLPETAGVAALERAGEEFCGKTWAQVQADRPGELMLEDYCFRAPYIARLLRHGLLLQDEQLRIGSGDMGWTLGAALAEGYQLGGLGQGSSGSSSWGAYALWLLLGATASAWLLYLAATGWQQQLQRPPGSSRLGATLGLSGLGLWASLGRASWLPQPLRGLGSRLPFKGSGPNLIELSIDSGPPSTDRSSLSMSSSLATSRTLADLPAHDLPPSVPGQKKHADAMEVAFCSSQGAEMAAWDIWAGVSLSLLLALALPGTLTQQRWHLSALSFALEVILLATPALLASLAPSYYRPRRTLILASCRLAAAALPRHSAPLRLPPSALQEGSWGGWLQFLLFTGSLGVNTLPWLCRLPFRWFMLVHAASLLDVSRAALPDVCASPAFSGPAARARFASLAHWAGLLSQAAPVPGQPSGGGSCLERLAAVAGNSSAGGLVGPAAAALGDCACRQAGVWVLLCVGFALPVAAQFLLETAARRIFLLRHCRQPRCDTCGPSKCADVPMLGATAALLLACFSAVAWQLVALAFPAP</sequence>